<reference evidence="2 3" key="1">
    <citation type="submission" date="2016-06" db="EMBL/GenBank/DDBJ databases">
        <title>Comparative genomics of the ectomycorrhizal sister species Rhizopogon vinicolor and Rhizopogon vesiculosus (Basidiomycota: Boletales) reveals a divergence of the mating type B locus.</title>
        <authorList>
            <consortium name="DOE Joint Genome Institute"/>
            <person name="Mujic A.B."/>
            <person name="Kuo A."/>
            <person name="Tritt A."/>
            <person name="Lipzen A."/>
            <person name="Chen C."/>
            <person name="Johnson J."/>
            <person name="Sharma A."/>
            <person name="Barry K."/>
            <person name="Grigoriev I.V."/>
            <person name="Spatafora J.W."/>
        </authorList>
    </citation>
    <scope>NUCLEOTIDE SEQUENCE [LARGE SCALE GENOMIC DNA]</scope>
    <source>
        <strain evidence="2 3">AM-OR11-026</strain>
    </source>
</reference>
<feature type="compositionally biased region" description="Basic residues" evidence="1">
    <location>
        <begin position="80"/>
        <end position="96"/>
    </location>
</feature>
<feature type="region of interest" description="Disordered" evidence="1">
    <location>
        <begin position="109"/>
        <end position="156"/>
    </location>
</feature>
<organism evidence="2 3">
    <name type="scientific">Rhizopogon vinicolor AM-OR11-026</name>
    <dbReference type="NCBI Taxonomy" id="1314800"/>
    <lineage>
        <taxon>Eukaryota</taxon>
        <taxon>Fungi</taxon>
        <taxon>Dikarya</taxon>
        <taxon>Basidiomycota</taxon>
        <taxon>Agaricomycotina</taxon>
        <taxon>Agaricomycetes</taxon>
        <taxon>Agaricomycetidae</taxon>
        <taxon>Boletales</taxon>
        <taxon>Suillineae</taxon>
        <taxon>Rhizopogonaceae</taxon>
        <taxon>Rhizopogon</taxon>
    </lineage>
</organism>
<keyword evidence="3" id="KW-1185">Reference proteome</keyword>
<evidence type="ECO:0000313" key="2">
    <source>
        <dbReference type="EMBL" id="OAX40419.1"/>
    </source>
</evidence>
<dbReference type="OrthoDB" id="10624691at2759"/>
<dbReference type="Proteomes" id="UP000092154">
    <property type="component" value="Unassembled WGS sequence"/>
</dbReference>
<feature type="compositionally biased region" description="Basic and acidic residues" evidence="1">
    <location>
        <begin position="8"/>
        <end position="20"/>
    </location>
</feature>
<sequence>MSTNAKINELHENNSSRGEDGCAIELTDNEAETVGEDGMEPPLLMEHELLSSEASDSQELRQEKNEERLSIKLPVRCKTKHLLKHPSKKSRHHSKAKCSCYRDDHQNISDKESADTEVSDSTGSSSEDELPVTSIKRGRGRPKKQASPDIHPPDLTQFSISLTVEVETIMIPGKTAKENKVQKKEPVMLGPAYFTQKAAEWESFLAPIGETVKASPENLRTDTMKWHWSTGKRDCMSLSSPAGLQLSLNHVRGPGTKPTSNILVVTLLFMKHCHGNKKLMKSTTSPIILATKRI</sequence>
<proteinExistence type="predicted"/>
<evidence type="ECO:0000313" key="3">
    <source>
        <dbReference type="Proteomes" id="UP000092154"/>
    </source>
</evidence>
<dbReference type="AlphaFoldDB" id="A0A1B7N6F6"/>
<feature type="region of interest" description="Disordered" evidence="1">
    <location>
        <begin position="50"/>
        <end position="72"/>
    </location>
</feature>
<evidence type="ECO:0000256" key="1">
    <source>
        <dbReference type="SAM" id="MobiDB-lite"/>
    </source>
</evidence>
<protein>
    <submittedName>
        <fullName evidence="2">Uncharacterized protein</fullName>
    </submittedName>
</protein>
<gene>
    <name evidence="2" type="ORF">K503DRAFT_768574</name>
</gene>
<name>A0A1B7N6F6_9AGAM</name>
<dbReference type="InParanoid" id="A0A1B7N6F6"/>
<feature type="region of interest" description="Disordered" evidence="1">
    <location>
        <begin position="80"/>
        <end position="99"/>
    </location>
</feature>
<dbReference type="EMBL" id="KV448212">
    <property type="protein sequence ID" value="OAX40419.1"/>
    <property type="molecule type" value="Genomic_DNA"/>
</dbReference>
<feature type="region of interest" description="Disordered" evidence="1">
    <location>
        <begin position="1"/>
        <end position="23"/>
    </location>
</feature>
<accession>A0A1B7N6F6</accession>
<feature type="compositionally biased region" description="Basic and acidic residues" evidence="1">
    <location>
        <begin position="58"/>
        <end position="70"/>
    </location>
</feature>